<name>A0A4P9Z9A5_9ASCO</name>
<dbReference type="OrthoDB" id="64867at2759"/>
<dbReference type="InterPro" id="IPR004328">
    <property type="entry name" value="BRO1_dom"/>
</dbReference>
<dbReference type="InterPro" id="IPR025304">
    <property type="entry name" value="ALIX_V_dom"/>
</dbReference>
<accession>A0A4P9Z9A5</accession>
<dbReference type="SMART" id="SM01041">
    <property type="entry name" value="BRO1"/>
    <property type="match status" value="1"/>
</dbReference>
<dbReference type="Proteomes" id="UP000268321">
    <property type="component" value="Unassembled WGS sequence"/>
</dbReference>
<dbReference type="Gene3D" id="1.20.140.50">
    <property type="entry name" value="alix/aip1 like domains"/>
    <property type="match status" value="1"/>
</dbReference>
<dbReference type="Pfam" id="PF03097">
    <property type="entry name" value="BRO1"/>
    <property type="match status" value="1"/>
</dbReference>
<dbReference type="Gene3D" id="1.25.40.280">
    <property type="entry name" value="alix/aip1 like domains"/>
    <property type="match status" value="1"/>
</dbReference>
<evidence type="ECO:0000256" key="1">
    <source>
        <dbReference type="ARBA" id="ARBA00038154"/>
    </source>
</evidence>
<dbReference type="PROSITE" id="PS51180">
    <property type="entry name" value="BRO1"/>
    <property type="match status" value="1"/>
</dbReference>
<dbReference type="GO" id="GO:0005768">
    <property type="term" value="C:endosome"/>
    <property type="evidence" value="ECO:0007669"/>
    <property type="project" value="TreeGrafter"/>
</dbReference>
<dbReference type="AlphaFoldDB" id="A0A4P9Z9A5"/>
<feature type="coiled-coil region" evidence="2">
    <location>
        <begin position="538"/>
        <end position="565"/>
    </location>
</feature>
<evidence type="ECO:0000313" key="5">
    <source>
        <dbReference type="Proteomes" id="UP000268321"/>
    </source>
</evidence>
<evidence type="ECO:0000259" key="3">
    <source>
        <dbReference type="PROSITE" id="PS51180"/>
    </source>
</evidence>
<evidence type="ECO:0000256" key="2">
    <source>
        <dbReference type="SAM" id="Coils"/>
    </source>
</evidence>
<dbReference type="PANTHER" id="PTHR23030:SF39">
    <property type="entry name" value="PROGRAMMED CELL DEATH 6-INTERACTING PROTEIN"/>
    <property type="match status" value="1"/>
</dbReference>
<feature type="domain" description="BRO1" evidence="3">
    <location>
        <begin position="4"/>
        <end position="389"/>
    </location>
</feature>
<keyword evidence="2" id="KW-0175">Coiled coil</keyword>
<protein>
    <submittedName>
        <fullName evidence="4">BRO1-domain-containing protein</fullName>
    </submittedName>
</protein>
<sequence>MINNFLCLPLFQVADISLKETLAQLIKKDFFQSSSAFASDLDTSRHLHTALAQYSTADLVDFPQYQTVITNFYNFVEDVSRRFPENSVSFEWFSTLRYLPVSRIVSTWKHEQAYLVYQLGAVLCQRAHGESILHDEGVKQACLLFKQSAGCFEHLLSLLKEDSASPQDLNKHTVAALRLMMLAQSQELVWLKAVSNPQIKDSLVARLSKTVADLYEQAIALALQSNTIILDWINLMRVKMNHFLAASYYRMALVALDNFEYGQQVTYLKAASKKCADALKSKRYVGPEVLEDLQGLIESVESFLRTAEKENDLVFLKPVPAFQQLPAIEPVSRVEPDVPKELAASDRKRAFASLVPFSIIQIAQAFKDREESYTRQTISEPLMTLGRMLRQFLAEHDLPAIIDTIQKPDSVPDSILSHLEEIISNGGVRIIENSMSEISELAVKCKHLIFECEERLRMENYEDELLRQRAGSSQWNREPSLVVAAHLHTKIEKMTSYIRQGHESDIVIGQSYELIKAALETFCGGKVVLQKKIPNSAYIKLNSEMAALVNELKELIAEANRLETTRQRFISGVEGKSRNYSVLPLILGEYKRNPEEFQLPSGTVDPVKFEPIYEKQLQHYIDDVVYVESLKEKQRQLERRIDEATVRFARSRETLVNTAQEKRLRTLQYLESAYVQNLELIANLNRASVFYNDLFEKGKGVLRELDDFLYSRREEARQLTLELQNQHKFNQIEKSMAQTKLAAPQSVRAYSYNKFLENS</sequence>
<keyword evidence="5" id="KW-1185">Reference proteome</keyword>
<proteinExistence type="inferred from homology"/>
<dbReference type="EMBL" id="ML004496">
    <property type="protein sequence ID" value="RKP29283.1"/>
    <property type="molecule type" value="Genomic_DNA"/>
</dbReference>
<dbReference type="Pfam" id="PF13949">
    <property type="entry name" value="ALIX_LYPXL_bnd"/>
    <property type="match status" value="1"/>
</dbReference>
<reference evidence="5" key="1">
    <citation type="journal article" date="2018" name="Nat. Microbiol.">
        <title>Leveraging single-cell genomics to expand the fungal tree of life.</title>
        <authorList>
            <person name="Ahrendt S.R."/>
            <person name="Quandt C.A."/>
            <person name="Ciobanu D."/>
            <person name="Clum A."/>
            <person name="Salamov A."/>
            <person name="Andreopoulos B."/>
            <person name="Cheng J.F."/>
            <person name="Woyke T."/>
            <person name="Pelin A."/>
            <person name="Henrissat B."/>
            <person name="Reynolds N.K."/>
            <person name="Benny G.L."/>
            <person name="Smith M.E."/>
            <person name="James T.Y."/>
            <person name="Grigoriev I.V."/>
        </authorList>
    </citation>
    <scope>NUCLEOTIDE SEQUENCE [LARGE SCALE GENOMIC DNA]</scope>
    <source>
        <strain evidence="5">Baker2002</strain>
    </source>
</reference>
<organism evidence="4 5">
    <name type="scientific">Metschnikowia bicuspidata</name>
    <dbReference type="NCBI Taxonomy" id="27322"/>
    <lineage>
        <taxon>Eukaryota</taxon>
        <taxon>Fungi</taxon>
        <taxon>Dikarya</taxon>
        <taxon>Ascomycota</taxon>
        <taxon>Saccharomycotina</taxon>
        <taxon>Pichiomycetes</taxon>
        <taxon>Metschnikowiaceae</taxon>
        <taxon>Metschnikowia</taxon>
    </lineage>
</organism>
<dbReference type="InterPro" id="IPR038499">
    <property type="entry name" value="BRO1_sf"/>
</dbReference>
<gene>
    <name evidence="4" type="ORF">METBISCDRAFT_28357</name>
</gene>
<dbReference type="Gene3D" id="1.20.120.560">
    <property type="entry name" value="alix/aip1 in complex with the ypdl late domain"/>
    <property type="match status" value="1"/>
</dbReference>
<dbReference type="CDD" id="cd08915">
    <property type="entry name" value="V_Alix_like"/>
    <property type="match status" value="1"/>
</dbReference>
<dbReference type="PANTHER" id="PTHR23030">
    <property type="entry name" value="PCD6 INTERACTING PROTEIN-RELATED"/>
    <property type="match status" value="1"/>
</dbReference>
<comment type="similarity">
    <text evidence="1">Belongs to the palA/RIM20 family.</text>
</comment>
<evidence type="ECO:0000313" key="4">
    <source>
        <dbReference type="EMBL" id="RKP29283.1"/>
    </source>
</evidence>